<feature type="signal peptide" evidence="1">
    <location>
        <begin position="1"/>
        <end position="23"/>
    </location>
</feature>
<dbReference type="Gene3D" id="3.30.160.670">
    <property type="match status" value="1"/>
</dbReference>
<dbReference type="AlphaFoldDB" id="A0A512B337"/>
<dbReference type="PROSITE" id="PS51257">
    <property type="entry name" value="PROKAR_LIPOPROTEIN"/>
    <property type="match status" value="1"/>
</dbReference>
<sequence length="180" mass="20786">MKKYSSILILFLFVLLASCSPGLQVSSDYDVATNFREFKTFGWYTDKVKTKSDSVGYDTFFDKRMKRSIETQLKGLGMTYTDNNPDVLINYSVNVSNQQRYRNNSPYGYGYYGYPFGMGTTVQQYKEGTITIDMVNANKKELLWRGVGETEVGNRNISEEKVHQIVTNILRQYPPRPDNR</sequence>
<evidence type="ECO:0000259" key="2">
    <source>
        <dbReference type="Pfam" id="PF13590"/>
    </source>
</evidence>
<evidence type="ECO:0000256" key="1">
    <source>
        <dbReference type="SAM" id="SignalP"/>
    </source>
</evidence>
<feature type="chain" id="PRO_5021706221" description="DUF4136 domain-containing protein" evidence="1">
    <location>
        <begin position="24"/>
        <end position="180"/>
    </location>
</feature>
<name>A0A512B337_9BACT</name>
<feature type="domain" description="DUF4136" evidence="2">
    <location>
        <begin position="25"/>
        <end position="175"/>
    </location>
</feature>
<accession>A0A512B337</accession>
<dbReference type="EMBL" id="BJYS01000032">
    <property type="protein sequence ID" value="GEO06197.1"/>
    <property type="molecule type" value="Genomic_DNA"/>
</dbReference>
<dbReference type="Pfam" id="PF13590">
    <property type="entry name" value="DUF4136"/>
    <property type="match status" value="1"/>
</dbReference>
<dbReference type="InterPro" id="IPR025411">
    <property type="entry name" value="DUF4136"/>
</dbReference>
<dbReference type="OrthoDB" id="5432251at2"/>
<evidence type="ECO:0000313" key="3">
    <source>
        <dbReference type="EMBL" id="GEO06197.1"/>
    </source>
</evidence>
<gene>
    <name evidence="3" type="ORF">AAE02nite_38610</name>
</gene>
<dbReference type="Proteomes" id="UP000321532">
    <property type="component" value="Unassembled WGS sequence"/>
</dbReference>
<protein>
    <recommendedName>
        <fullName evidence="2">DUF4136 domain-containing protein</fullName>
    </recommendedName>
</protein>
<comment type="caution">
    <text evidence="3">The sequence shown here is derived from an EMBL/GenBank/DDBJ whole genome shotgun (WGS) entry which is preliminary data.</text>
</comment>
<evidence type="ECO:0000313" key="4">
    <source>
        <dbReference type="Proteomes" id="UP000321532"/>
    </source>
</evidence>
<organism evidence="3 4">
    <name type="scientific">Adhaeribacter aerolatus</name>
    <dbReference type="NCBI Taxonomy" id="670289"/>
    <lineage>
        <taxon>Bacteria</taxon>
        <taxon>Pseudomonadati</taxon>
        <taxon>Bacteroidota</taxon>
        <taxon>Cytophagia</taxon>
        <taxon>Cytophagales</taxon>
        <taxon>Hymenobacteraceae</taxon>
        <taxon>Adhaeribacter</taxon>
    </lineage>
</organism>
<reference evidence="3 4" key="1">
    <citation type="submission" date="2019-07" db="EMBL/GenBank/DDBJ databases">
        <title>Whole genome shotgun sequence of Adhaeribacter aerolatus NBRC 106133.</title>
        <authorList>
            <person name="Hosoyama A."/>
            <person name="Uohara A."/>
            <person name="Ohji S."/>
            <person name="Ichikawa N."/>
        </authorList>
    </citation>
    <scope>NUCLEOTIDE SEQUENCE [LARGE SCALE GENOMIC DNA]</scope>
    <source>
        <strain evidence="3 4">NBRC 106133</strain>
    </source>
</reference>
<proteinExistence type="predicted"/>
<keyword evidence="1" id="KW-0732">Signal</keyword>
<dbReference type="RefSeq" id="WP_146901726.1">
    <property type="nucleotide sequence ID" value="NZ_BJYS01000032.1"/>
</dbReference>
<keyword evidence="4" id="KW-1185">Reference proteome</keyword>